<feature type="region of interest" description="Disordered" evidence="1">
    <location>
        <begin position="1"/>
        <end position="100"/>
    </location>
</feature>
<dbReference type="RefSeq" id="WP_006673899.1">
    <property type="nucleotide sequence ID" value="NZ_AOMA01000147.1"/>
</dbReference>
<dbReference type="EMBL" id="AOMA01000147">
    <property type="protein sequence ID" value="EMA32357.1"/>
    <property type="molecule type" value="Genomic_DNA"/>
</dbReference>
<feature type="compositionally biased region" description="Basic and acidic residues" evidence="1">
    <location>
        <begin position="1"/>
        <end position="11"/>
    </location>
</feature>
<gene>
    <name evidence="3" type="ORF">C446_15024</name>
</gene>
<keyword evidence="4" id="KW-1185">Reference proteome</keyword>
<dbReference type="eggNOG" id="arCOG06352">
    <property type="taxonomic scope" value="Archaea"/>
</dbReference>
<dbReference type="Gene3D" id="1.10.10.2830">
    <property type="match status" value="1"/>
</dbReference>
<dbReference type="Pfam" id="PF23433">
    <property type="entry name" value="DUF7119"/>
    <property type="match status" value="1"/>
</dbReference>
<feature type="compositionally biased region" description="Basic and acidic residues" evidence="1">
    <location>
        <begin position="30"/>
        <end position="68"/>
    </location>
</feature>
<reference evidence="3 4" key="1">
    <citation type="journal article" date="2014" name="PLoS Genet.">
        <title>Phylogenetically driven sequencing of extremely halophilic archaea reveals strategies for static and dynamic osmo-response.</title>
        <authorList>
            <person name="Becker E.A."/>
            <person name="Seitzer P.M."/>
            <person name="Tritt A."/>
            <person name="Larsen D."/>
            <person name="Krusor M."/>
            <person name="Yao A.I."/>
            <person name="Wu D."/>
            <person name="Madern D."/>
            <person name="Eisen J.A."/>
            <person name="Darling A.E."/>
            <person name="Facciotti M.T."/>
        </authorList>
    </citation>
    <scope>NUCLEOTIDE SEQUENCE [LARGE SCALE GENOMIC DNA]</scope>
    <source>
        <strain evidence="3 4">JCM 10879</strain>
    </source>
</reference>
<proteinExistence type="predicted"/>
<feature type="compositionally biased region" description="Basic and acidic residues" evidence="1">
    <location>
        <begin position="78"/>
        <end position="100"/>
    </location>
</feature>
<dbReference type="InterPro" id="IPR055543">
    <property type="entry name" value="DUF7119"/>
</dbReference>
<sequence length="287" mass="31555">MTGDWTGDRPNRSNPRHSTRPDDGYAAESPETHRRLKTDGGQERDQDRKRNRNQDRDRDRDQNRDRNHNTNRHTSIPTDRESPVGEPVIRGDESVTGTRAREAVQFDPADPESLEDAAETVSRFATASGRDDHLFMLRGAAACAALVRAEGSYKAAAERAGDDATVSFIRKWARVHDLPRSVRKQVAIGEIAPTAAKHVARVGGESRLLLAWAILDGDLTVREVRSVASAVNDGTPIERALADHGVALGELEIQLTAGTYRDLRRRASIDDVTPGELISEALDASLE</sequence>
<feature type="domain" description="DUF7119" evidence="2">
    <location>
        <begin position="107"/>
        <end position="246"/>
    </location>
</feature>
<dbReference type="PATRIC" id="fig|1227454.3.peg.3085"/>
<dbReference type="AlphaFoldDB" id="M0LFJ8"/>
<protein>
    <recommendedName>
        <fullName evidence="2">DUF7119 domain-containing protein</fullName>
    </recommendedName>
</protein>
<evidence type="ECO:0000313" key="4">
    <source>
        <dbReference type="Proteomes" id="UP000011607"/>
    </source>
</evidence>
<name>M0LFJ8_9EURY</name>
<organism evidence="3 4">
    <name type="scientific">Halobiforma nitratireducens JCM 10879</name>
    <dbReference type="NCBI Taxonomy" id="1227454"/>
    <lineage>
        <taxon>Archaea</taxon>
        <taxon>Methanobacteriati</taxon>
        <taxon>Methanobacteriota</taxon>
        <taxon>Stenosarchaea group</taxon>
        <taxon>Halobacteria</taxon>
        <taxon>Halobacteriales</taxon>
        <taxon>Natrialbaceae</taxon>
        <taxon>Halobiforma</taxon>
    </lineage>
</organism>
<evidence type="ECO:0000313" key="3">
    <source>
        <dbReference type="EMBL" id="EMA32357.1"/>
    </source>
</evidence>
<dbReference type="SUPFAM" id="SSF109709">
    <property type="entry name" value="KorB DNA-binding domain-like"/>
    <property type="match status" value="1"/>
</dbReference>
<evidence type="ECO:0000259" key="2">
    <source>
        <dbReference type="Pfam" id="PF23433"/>
    </source>
</evidence>
<accession>M0LFJ8</accession>
<comment type="caution">
    <text evidence="3">The sequence shown here is derived from an EMBL/GenBank/DDBJ whole genome shotgun (WGS) entry which is preliminary data.</text>
</comment>
<dbReference type="Proteomes" id="UP000011607">
    <property type="component" value="Unassembled WGS sequence"/>
</dbReference>
<evidence type="ECO:0000256" key="1">
    <source>
        <dbReference type="SAM" id="MobiDB-lite"/>
    </source>
</evidence>